<evidence type="ECO:0000256" key="2">
    <source>
        <dbReference type="ARBA" id="ARBA00022737"/>
    </source>
</evidence>
<dbReference type="EMBL" id="LT598492">
    <property type="protein sequence ID" value="SCW01080.1"/>
    <property type="molecule type" value="Genomic_DNA"/>
</dbReference>
<feature type="repeat" description="HEAT" evidence="3">
    <location>
        <begin position="1650"/>
        <end position="1689"/>
    </location>
</feature>
<feature type="domain" description="TOG" evidence="4">
    <location>
        <begin position="1321"/>
        <end position="1552"/>
    </location>
</feature>
<dbReference type="Pfam" id="PF24916">
    <property type="entry name" value="HEAT_GCN1_fung"/>
    <property type="match status" value="1"/>
</dbReference>
<feature type="repeat" description="HEAT" evidence="3">
    <location>
        <begin position="1414"/>
        <end position="1452"/>
    </location>
</feature>
<evidence type="ECO:0000313" key="6">
    <source>
        <dbReference type="Proteomes" id="UP000190831"/>
    </source>
</evidence>
<dbReference type="FunFam" id="1.25.10.10:FF:000096">
    <property type="entry name" value="eIF-2-alpha kinase activator gcn1"/>
    <property type="match status" value="1"/>
</dbReference>
<dbReference type="InterPro" id="IPR022716">
    <property type="entry name" value="Gcn1_N"/>
</dbReference>
<dbReference type="PANTHER" id="PTHR23346">
    <property type="entry name" value="TRANSLATIONAL ACTIVATOR GCN1-RELATED"/>
    <property type="match status" value="1"/>
</dbReference>
<keyword evidence="2" id="KW-0677">Repeat</keyword>
<dbReference type="Pfam" id="PF25801">
    <property type="entry name" value="HEAT_GCN1_C_2"/>
    <property type="match status" value="1"/>
</dbReference>
<dbReference type="PANTHER" id="PTHR23346:SF7">
    <property type="entry name" value="STALLED RIBOSOME SENSOR GCN1"/>
    <property type="match status" value="1"/>
</dbReference>
<dbReference type="Proteomes" id="UP000190831">
    <property type="component" value="Chromosome D"/>
</dbReference>
<dbReference type="InterPro" id="IPR021133">
    <property type="entry name" value="HEAT_type_2"/>
</dbReference>
<dbReference type="OMA" id="KYATQRG"/>
<dbReference type="GO" id="GO:0005829">
    <property type="term" value="C:cytosol"/>
    <property type="evidence" value="ECO:0007669"/>
    <property type="project" value="TreeGrafter"/>
</dbReference>
<evidence type="ECO:0000259" key="4">
    <source>
        <dbReference type="SMART" id="SM01349"/>
    </source>
</evidence>
<feature type="repeat" description="HEAT" evidence="3">
    <location>
        <begin position="1493"/>
        <end position="1531"/>
    </location>
</feature>
<dbReference type="InterPro" id="IPR034085">
    <property type="entry name" value="TOG"/>
</dbReference>
<keyword evidence="6" id="KW-1185">Reference proteome</keyword>
<dbReference type="STRING" id="4955.A0A1G4MB16"/>
<feature type="repeat" description="HEAT" evidence="3">
    <location>
        <begin position="1605"/>
        <end position="1650"/>
    </location>
</feature>
<protein>
    <submittedName>
        <fullName evidence="5">LAFE_0D04632g1_1</fullName>
    </submittedName>
</protein>
<organism evidence="5 6">
    <name type="scientific">Lachancea fermentati</name>
    <name type="common">Zygosaccharomyces fermentati</name>
    <dbReference type="NCBI Taxonomy" id="4955"/>
    <lineage>
        <taxon>Eukaryota</taxon>
        <taxon>Fungi</taxon>
        <taxon>Dikarya</taxon>
        <taxon>Ascomycota</taxon>
        <taxon>Saccharomycotina</taxon>
        <taxon>Saccharomycetes</taxon>
        <taxon>Saccharomycetales</taxon>
        <taxon>Saccharomycetaceae</taxon>
        <taxon>Lachancea</taxon>
    </lineage>
</organism>
<dbReference type="Pfam" id="PF24987">
    <property type="entry name" value="HEAT_EF3_N"/>
    <property type="match status" value="1"/>
</dbReference>
<evidence type="ECO:0000256" key="3">
    <source>
        <dbReference type="PROSITE-ProRule" id="PRU00103"/>
    </source>
</evidence>
<dbReference type="OrthoDB" id="5148094at2759"/>
<dbReference type="PROSITE" id="PS50077">
    <property type="entry name" value="HEAT_REPEAT"/>
    <property type="match status" value="4"/>
</dbReference>
<dbReference type="GO" id="GO:0034198">
    <property type="term" value="P:cellular response to amino acid starvation"/>
    <property type="evidence" value="ECO:0007669"/>
    <property type="project" value="TreeGrafter"/>
</dbReference>
<reference evidence="5 6" key="1">
    <citation type="submission" date="2016-03" db="EMBL/GenBank/DDBJ databases">
        <authorList>
            <person name="Devillers H."/>
        </authorList>
    </citation>
    <scope>NUCLEOTIDE SEQUENCE [LARGE SCALE GENOMIC DNA]</scope>
    <source>
        <strain evidence="5">CBS 6772</strain>
    </source>
</reference>
<dbReference type="GO" id="GO:0019887">
    <property type="term" value="F:protein kinase regulator activity"/>
    <property type="evidence" value="ECO:0007669"/>
    <property type="project" value="TreeGrafter"/>
</dbReference>
<dbReference type="InterPro" id="IPR056809">
    <property type="entry name" value="HEAT_GCN1_fung"/>
</dbReference>
<accession>A0A1G4MB16</accession>
<dbReference type="Pfam" id="PF23271">
    <property type="entry name" value="HEAT_GCN1"/>
    <property type="match status" value="1"/>
</dbReference>
<dbReference type="InterPro" id="IPR056810">
    <property type="entry name" value="GNC1-like_N"/>
</dbReference>
<evidence type="ECO:0000256" key="1">
    <source>
        <dbReference type="ARBA" id="ARBA00007366"/>
    </source>
</evidence>
<dbReference type="GO" id="GO:0006417">
    <property type="term" value="P:regulation of translation"/>
    <property type="evidence" value="ECO:0007669"/>
    <property type="project" value="TreeGrafter"/>
</dbReference>
<proteinExistence type="inferred from homology"/>
<dbReference type="Pfam" id="PF12074">
    <property type="entry name" value="Gcn1_N"/>
    <property type="match status" value="2"/>
</dbReference>
<dbReference type="Gene3D" id="1.25.10.10">
    <property type="entry name" value="Leucine-rich Repeat Variant"/>
    <property type="match status" value="4"/>
</dbReference>
<dbReference type="InterPro" id="IPR057546">
    <property type="entry name" value="HEAT_GCN1"/>
</dbReference>
<dbReference type="InterPro" id="IPR016024">
    <property type="entry name" value="ARM-type_fold"/>
</dbReference>
<dbReference type="Pfam" id="PF24993">
    <property type="entry name" value="GNC1_N"/>
    <property type="match status" value="1"/>
</dbReference>
<dbReference type="InterPro" id="IPR011989">
    <property type="entry name" value="ARM-like"/>
</dbReference>
<dbReference type="SUPFAM" id="SSF48371">
    <property type="entry name" value="ARM repeat"/>
    <property type="match status" value="4"/>
</dbReference>
<sequence length="2674" mass="297828">MPSQTTVNWEELCKLMESSCWSSSTSVRLPILERIHVSLKIANDSIDTKIINTISSIMLPTYTFYRDVLSKKLVIEIFHDLLELKPQLLEEYVSYILKLVSQNPATKAVSDYLNLLDWVNTFLKYASSSETPQQVISKLVQAQCFIAYGIEAMLDSQECGKKEPSKQNQHRQRMRQSVMQSISKTYVFCLGKNGSVNVENISSLLLEHGTKLKLPPTGVVILLGSITKSTIKLLQRQPSHFESLKNNAVEEFSAFIAREVILGKTPPSSFCLSTYLPLFLNEFINEEFFRKYFVPNIEKGNLRAPEQGFTISTEIYLGLNNKKVDLCKIFVESKIMSQTFSSLKSNKESVRNASLVSALTMLEVTDKGDTSVESITKFVEEVFKNLKSNLNADYKVLASKLLSKIPLVSDDVSGSIVSKLTPYVSKETNETALEHLLHAFFVHTSYLKVISDTITTTIMNGLHEKKPNLRKVWVVSLLEGASTSSATILQQYEDEILNFIKEALVHPSKLDHKSVLGCLSCLDCISSMTGTTLRDQVSVLLESLYADSNSVGYAWLYTTLSTNLCSDDRIRAVSLLKNAFRQNPRSVGLNVIKAIEDRIQDDTNGPNDSISFRFITPVLTALAQNLDDNEAVCDVLIEMLVITQYKGFNLKNGWASLVINAGIDPGSLVQLYSKAILTKMQDITENAHLSKSALCNAALKSIAYVLFINPPAMNPILEGLFQEDLRRETVASITDEDLKIWHGVEGEMVIDVLERKAQSLENKNVKDYETLKWEEDIRKKQIKKNIGAKKLSKEEQALVTSQLAKESEIRQNVNSIYLKLKRSVELIELISEDASRVDNGAEVWFPIAVNSLLSALKEAACGKILQRKGIDAFLKLSEVISNRLGLMRFYVGMATLRAFGVFGIPDNFKEEPLLELISRVLFRIKFISDKKAFSGLTLTYILPLLTEVLEEGRRVAKRNANKPLVRSEFVEEDKEEEHLLLAIEIISVHAETFTDASIPRKNILEVLLSLLPMTSKARLAKDCFMALCQNISVSPAQEDLQLILGNLLSPNQFVRATILEAIDDEFELSPYMDYSPQIFILMFDADETNREIAQFIWQFNKFEISEKLINHLFNFFSQTDSGLRLFVAKAYTAALKELAHKNPSSFHMHIKSLMDFYVEKFALPEPILDEYGLVAVSTADQKDPWEDRSTAAIAFKEAAQLFTGHDECILNFVRFLVESGALGDREALVRQEMKEAGIEVITHHGLHNVEKLIPIFENALVSNDVIAIKENVIILYGSLARHLQEDDPRILLIVGRLLDTLDTPSEDVQQAVSACISPLVPLFKPKVTDYLNVLMDKLLDSTLSRSVKRGAAWGVAGIVKGYGINALSEFDVIRNLIEASEDKRDPKRRESVAFAFECLSKSLKKFFEPYVIEVLPNILRNLGDSVPEVRDATAEATKAIMSNTTSYGVKKMIPVAVSNLDEISWRTKRGSVELLGNMAYLDPAQLSASLSTIVPQIVAVLNDSHKEVRKAADQSLNRFGEVIRNPEIQKLVPILIKAIGDPTKYTEEALDALIQTQFVHYIDGPSLALIIHVIHRGMRDRSANTKRKACKIVGNMAILVDANDLIPYLQQLVDEVEVAMVDPVPNTRATAARALGALVERLGEEKFPDLIPRLLSTLSDDTKSGDRLGSAQALAEVISGLGLSKLDELLPVILNGVTNFRSFVREGFMPLLLFLPVCFGAQFAPYISQIIQPILAGLAESDENIRDTALKAGKLVVKNYATKAIDLLLPELERGMFDENERIRLSSVQLSSELLFQVTGISSKNEFAEDESDQNNEVSKQMVEVLGEERRNRILSSLFVCRSDVSGIVRATTVDVWKALVPNTPRTVKEILPTLTGIIVVHLASSSDVLRHIAAQTLGDLVRRVGSNALSQLLPTLEKSLDHSTDSNSKQGVCIALRELIQSSSVDLLAEYQDIIVNIIRKTLVDDNLSVRESAALSFDAFQDIFGRYAVDEILPYLLNMLESSDSSEYALLALQEIMSTKSDVIFPVLIPTLLSPPIDAFRARALGSLAQVAGFALYKRLSIIINALVDALSTNPNDPQTKGALEDALEKVFCSVTDDEGMHPLLQQIMSLMKDENMTKRVVVLGRLPQFFEATPLDYSVYTPEIISQLILCFDEEDDRILGSVFDVLSILIKRQDKGMLEKLVKPAKQALQLTGKGGEELSIFKLPKGPNCILPIFLNGLMYGSNEDRESSAIAIADIVKRTPAANLRPFVTIITGPLIRVVGERFPSDIKAAILYALNMLFDKIPQFLRPFIPQLQRTFVKSLSDPSNETLRLRAAKALGSLIEYQPRVDPLVVELVAGARQAVDDGVKTAMLKALLEVVAKAGSKMSEASKSTIMNLVEEEILSVDDKLATAYARLIGSLSEIMDKDEARKILREKVLQVDPIGESGRFAILTLNSFLKDAPGHILLSGMIPDFIAYLVKAVNSPKPYLSDNALTAIGKVLLLEGERKSPFSKVEADSEFELGEENIKLLIQQLSKCMIKPESNSLDTRRLALVVVRTLARFKFEQSIEPFYDELAPSVFSCLRDVIIPVKLAAEKAYLAMFRLVEEENMTSFDNWFSTLPPDTVNNSIGDSIQVRSIGDYTRRVGKRLAKVERERIAAGGDPETVFSDRFEDEREIWAVGSVDLNSDS</sequence>
<evidence type="ECO:0000313" key="5">
    <source>
        <dbReference type="EMBL" id="SCW01080.1"/>
    </source>
</evidence>
<gene>
    <name evidence="5" type="ORF">LAFE_0D04632G</name>
</gene>
<dbReference type="Pfam" id="PF24984">
    <property type="entry name" value="HEAT_EF3_GNC1"/>
    <property type="match status" value="1"/>
</dbReference>
<dbReference type="SMART" id="SM01349">
    <property type="entry name" value="TOG"/>
    <property type="match status" value="1"/>
</dbReference>
<name>A0A1G4MB16_LACFM</name>
<comment type="similarity">
    <text evidence="1">Belongs to the GCN1 family.</text>
</comment>